<dbReference type="InterPro" id="IPR002220">
    <property type="entry name" value="DapA-like"/>
</dbReference>
<dbReference type="SUPFAM" id="SSF51569">
    <property type="entry name" value="Aldolase"/>
    <property type="match status" value="1"/>
</dbReference>
<evidence type="ECO:0008006" key="2">
    <source>
        <dbReference type="Google" id="ProtNLM"/>
    </source>
</evidence>
<proteinExistence type="predicted"/>
<organism evidence="1">
    <name type="scientific">marine metagenome</name>
    <dbReference type="NCBI Taxonomy" id="408172"/>
    <lineage>
        <taxon>unclassified sequences</taxon>
        <taxon>metagenomes</taxon>
        <taxon>ecological metagenomes</taxon>
    </lineage>
</organism>
<dbReference type="EMBL" id="UINC01173268">
    <property type="protein sequence ID" value="SVD78774.1"/>
    <property type="molecule type" value="Genomic_DNA"/>
</dbReference>
<dbReference type="GO" id="GO:0016829">
    <property type="term" value="F:lyase activity"/>
    <property type="evidence" value="ECO:0007669"/>
    <property type="project" value="InterPro"/>
</dbReference>
<protein>
    <recommendedName>
        <fullName evidence="2">Dihydrodipicolinate synthase family protein</fullName>
    </recommendedName>
</protein>
<evidence type="ECO:0000313" key="1">
    <source>
        <dbReference type="EMBL" id="SVD78774.1"/>
    </source>
</evidence>
<dbReference type="Pfam" id="PF00701">
    <property type="entry name" value="DHDPS"/>
    <property type="match status" value="1"/>
</dbReference>
<gene>
    <name evidence="1" type="ORF">METZ01_LOCUS431628</name>
</gene>
<name>A0A382Y6C8_9ZZZZ</name>
<sequence length="104" mass="11162">SLRLGAKGYVSVCGNIVPRHSANLYQLTAVEKNYDAGMDLFHSLLPLLDAIAGDFYVSATKCALELIGLPVGPPRAPRLGIPHEHELRLKEVLSKLGLITSKAA</sequence>
<feature type="non-terminal residue" evidence="1">
    <location>
        <position position="1"/>
    </location>
</feature>
<dbReference type="InterPro" id="IPR013785">
    <property type="entry name" value="Aldolase_TIM"/>
</dbReference>
<dbReference type="Gene3D" id="3.20.20.70">
    <property type="entry name" value="Aldolase class I"/>
    <property type="match status" value="1"/>
</dbReference>
<reference evidence="1" key="1">
    <citation type="submission" date="2018-05" db="EMBL/GenBank/DDBJ databases">
        <authorList>
            <person name="Lanie J.A."/>
            <person name="Ng W.-L."/>
            <person name="Kazmierczak K.M."/>
            <person name="Andrzejewski T.M."/>
            <person name="Davidsen T.M."/>
            <person name="Wayne K.J."/>
            <person name="Tettelin H."/>
            <person name="Glass J.I."/>
            <person name="Rusch D."/>
            <person name="Podicherti R."/>
            <person name="Tsui H.-C.T."/>
            <person name="Winkler M.E."/>
        </authorList>
    </citation>
    <scope>NUCLEOTIDE SEQUENCE</scope>
</reference>
<accession>A0A382Y6C8</accession>
<dbReference type="AlphaFoldDB" id="A0A382Y6C8"/>